<dbReference type="PRINTS" id="PR00038">
    <property type="entry name" value="HTHLUXR"/>
</dbReference>
<dbReference type="SUPFAM" id="SSF46894">
    <property type="entry name" value="C-terminal effector domain of the bipartite response regulators"/>
    <property type="match status" value="1"/>
</dbReference>
<accession>A0A2W2EM23</accession>
<dbReference type="EMBL" id="POUD01000064">
    <property type="protein sequence ID" value="PZG17645.1"/>
    <property type="molecule type" value="Genomic_DNA"/>
</dbReference>
<dbReference type="PANTHER" id="PTHR43214">
    <property type="entry name" value="TWO-COMPONENT RESPONSE REGULATOR"/>
    <property type="match status" value="1"/>
</dbReference>
<proteinExistence type="predicted"/>
<dbReference type="GO" id="GO:0006355">
    <property type="term" value="P:regulation of DNA-templated transcription"/>
    <property type="evidence" value="ECO:0007669"/>
    <property type="project" value="InterPro"/>
</dbReference>
<keyword evidence="6" id="KW-1185">Reference proteome</keyword>
<sequence>MRSRRSCSVLRALRAGVRGYLLKSSGPAAIARALAAVAEGDVVLSGPVGAIVARAALRTSAPGPFPQLSARETEILDHVARGSGNAQIVRELFLSVKTVQNHVSAVLGKLGVATCAEAVARARDAGLGSAGSGQ</sequence>
<evidence type="ECO:0000256" key="3">
    <source>
        <dbReference type="ARBA" id="ARBA00023163"/>
    </source>
</evidence>
<name>A0A2W2EM23_9ACTN</name>
<gene>
    <name evidence="5" type="ORF">C1J01_17400</name>
</gene>
<dbReference type="CDD" id="cd06170">
    <property type="entry name" value="LuxR_C_like"/>
    <property type="match status" value="1"/>
</dbReference>
<feature type="domain" description="HTH luxR-type" evidence="4">
    <location>
        <begin position="61"/>
        <end position="126"/>
    </location>
</feature>
<reference evidence="5 6" key="1">
    <citation type="submission" date="2018-01" db="EMBL/GenBank/DDBJ databases">
        <title>Draft genome sequence of Nonomuraea sp. KC333.</title>
        <authorList>
            <person name="Sahin N."/>
            <person name="Saygin H."/>
            <person name="Ay H."/>
        </authorList>
    </citation>
    <scope>NUCLEOTIDE SEQUENCE [LARGE SCALE GENOMIC DNA]</scope>
    <source>
        <strain evidence="5 6">KC333</strain>
    </source>
</reference>
<dbReference type="Gene3D" id="3.40.50.2300">
    <property type="match status" value="1"/>
</dbReference>
<protein>
    <recommendedName>
        <fullName evidence="4">HTH luxR-type domain-containing protein</fullName>
    </recommendedName>
</protein>
<evidence type="ECO:0000259" key="4">
    <source>
        <dbReference type="PROSITE" id="PS50043"/>
    </source>
</evidence>
<dbReference type="AlphaFoldDB" id="A0A2W2EM23"/>
<dbReference type="PROSITE" id="PS50043">
    <property type="entry name" value="HTH_LUXR_2"/>
    <property type="match status" value="1"/>
</dbReference>
<dbReference type="Pfam" id="PF00196">
    <property type="entry name" value="GerE"/>
    <property type="match status" value="1"/>
</dbReference>
<keyword evidence="1" id="KW-0805">Transcription regulation</keyword>
<dbReference type="InterPro" id="IPR016032">
    <property type="entry name" value="Sig_transdc_resp-reg_C-effctor"/>
</dbReference>
<evidence type="ECO:0000313" key="5">
    <source>
        <dbReference type="EMBL" id="PZG17645.1"/>
    </source>
</evidence>
<dbReference type="InterPro" id="IPR039420">
    <property type="entry name" value="WalR-like"/>
</dbReference>
<dbReference type="OrthoDB" id="9808843at2"/>
<keyword evidence="2" id="KW-0238">DNA-binding</keyword>
<dbReference type="GO" id="GO:0003677">
    <property type="term" value="F:DNA binding"/>
    <property type="evidence" value="ECO:0007669"/>
    <property type="project" value="UniProtKB-KW"/>
</dbReference>
<evidence type="ECO:0000256" key="1">
    <source>
        <dbReference type="ARBA" id="ARBA00023015"/>
    </source>
</evidence>
<dbReference type="Proteomes" id="UP000249304">
    <property type="component" value="Unassembled WGS sequence"/>
</dbReference>
<dbReference type="InterPro" id="IPR000792">
    <property type="entry name" value="Tscrpt_reg_LuxR_C"/>
</dbReference>
<keyword evidence="3" id="KW-0804">Transcription</keyword>
<comment type="caution">
    <text evidence="5">The sequence shown here is derived from an EMBL/GenBank/DDBJ whole genome shotgun (WGS) entry which is preliminary data.</text>
</comment>
<dbReference type="PANTHER" id="PTHR43214:SF24">
    <property type="entry name" value="TRANSCRIPTIONAL REGULATORY PROTEIN NARL-RELATED"/>
    <property type="match status" value="1"/>
</dbReference>
<evidence type="ECO:0000256" key="2">
    <source>
        <dbReference type="ARBA" id="ARBA00023125"/>
    </source>
</evidence>
<evidence type="ECO:0000313" key="6">
    <source>
        <dbReference type="Proteomes" id="UP000249304"/>
    </source>
</evidence>
<dbReference type="SMART" id="SM00421">
    <property type="entry name" value="HTH_LUXR"/>
    <property type="match status" value="1"/>
</dbReference>
<organism evidence="5 6">
    <name type="scientific">Nonomuraea aridisoli</name>
    <dbReference type="NCBI Taxonomy" id="2070368"/>
    <lineage>
        <taxon>Bacteria</taxon>
        <taxon>Bacillati</taxon>
        <taxon>Actinomycetota</taxon>
        <taxon>Actinomycetes</taxon>
        <taxon>Streptosporangiales</taxon>
        <taxon>Streptosporangiaceae</taxon>
        <taxon>Nonomuraea</taxon>
    </lineage>
</organism>